<keyword evidence="2" id="KW-1133">Transmembrane helix</keyword>
<keyword evidence="4" id="KW-1185">Reference proteome</keyword>
<dbReference type="AlphaFoldDB" id="A0A1L7WTQ2"/>
<keyword evidence="2" id="KW-0812">Transmembrane</keyword>
<protein>
    <submittedName>
        <fullName evidence="3">Uncharacterized protein</fullName>
    </submittedName>
</protein>
<sequence length="312" mass="32750">MTVTFSAAPFSLESLTTVGGGVTAWLPVPTAWPLQPECSTQLIRAWEANGANPIAFDPAYASVSPTTVSPCLPTEFTASWKQATTTSPATTTLLGPTFVCPAAYESVGDLLVQSMQMLLCCPSKYLLATPITTLINAQSHFPSQCTSSFASGQTITYPFCTGGGTCAPTTETITALRTVFAWHMNGFNGVPGSKTSATETGSSTSTSTPSKPGLSSGAAAGIAIGAVIVLLIFSIVGCLLWGRWKTNREYARTERRGGPFTGDGFSDHLVSRGGQYQVETPARYEMNNLRGAKGGESKGVYEMDASYMGGKI</sequence>
<reference evidence="3 4" key="1">
    <citation type="submission" date="2016-03" db="EMBL/GenBank/DDBJ databases">
        <authorList>
            <person name="Ploux O."/>
        </authorList>
    </citation>
    <scope>NUCLEOTIDE SEQUENCE [LARGE SCALE GENOMIC DNA]</scope>
    <source>
        <strain evidence="3 4">UAMH 11012</strain>
    </source>
</reference>
<feature type="region of interest" description="Disordered" evidence="1">
    <location>
        <begin position="193"/>
        <end position="213"/>
    </location>
</feature>
<evidence type="ECO:0000313" key="3">
    <source>
        <dbReference type="EMBL" id="CZR56129.1"/>
    </source>
</evidence>
<name>A0A1L7WTQ2_9HELO</name>
<evidence type="ECO:0000313" key="4">
    <source>
        <dbReference type="Proteomes" id="UP000184330"/>
    </source>
</evidence>
<accession>A0A1L7WTQ2</accession>
<evidence type="ECO:0000256" key="1">
    <source>
        <dbReference type="SAM" id="MobiDB-lite"/>
    </source>
</evidence>
<keyword evidence="2" id="KW-0472">Membrane</keyword>
<dbReference type="OrthoDB" id="4497263at2759"/>
<feature type="transmembrane region" description="Helical" evidence="2">
    <location>
        <begin position="218"/>
        <end position="242"/>
    </location>
</feature>
<gene>
    <name evidence="3" type="ORF">PAC_06017</name>
</gene>
<dbReference type="STRING" id="576137.A0A1L7WTQ2"/>
<dbReference type="Proteomes" id="UP000184330">
    <property type="component" value="Unassembled WGS sequence"/>
</dbReference>
<proteinExistence type="predicted"/>
<evidence type="ECO:0000256" key="2">
    <source>
        <dbReference type="SAM" id="Phobius"/>
    </source>
</evidence>
<organism evidence="3 4">
    <name type="scientific">Phialocephala subalpina</name>
    <dbReference type="NCBI Taxonomy" id="576137"/>
    <lineage>
        <taxon>Eukaryota</taxon>
        <taxon>Fungi</taxon>
        <taxon>Dikarya</taxon>
        <taxon>Ascomycota</taxon>
        <taxon>Pezizomycotina</taxon>
        <taxon>Leotiomycetes</taxon>
        <taxon>Helotiales</taxon>
        <taxon>Mollisiaceae</taxon>
        <taxon>Phialocephala</taxon>
        <taxon>Phialocephala fortinii species complex</taxon>
    </lineage>
</organism>
<dbReference type="EMBL" id="FJOG01000007">
    <property type="protein sequence ID" value="CZR56129.1"/>
    <property type="molecule type" value="Genomic_DNA"/>
</dbReference>